<evidence type="ECO:0000313" key="2">
    <source>
        <dbReference type="Proteomes" id="UP001242811"/>
    </source>
</evidence>
<evidence type="ECO:0000313" key="1">
    <source>
        <dbReference type="EMBL" id="MDQ0497220.1"/>
    </source>
</evidence>
<reference evidence="1 2" key="1">
    <citation type="submission" date="2023-07" db="EMBL/GenBank/DDBJ databases">
        <title>Genomic Encyclopedia of Type Strains, Phase IV (KMG-IV): sequencing the most valuable type-strain genomes for metagenomic binning, comparative biology and taxonomic classification.</title>
        <authorList>
            <person name="Goeker M."/>
        </authorList>
    </citation>
    <scope>NUCLEOTIDE SEQUENCE [LARGE SCALE GENOMIC DNA]</scope>
    <source>
        <strain evidence="1 2">DSM 14914</strain>
    </source>
</reference>
<comment type="caution">
    <text evidence="1">The sequence shown here is derived from an EMBL/GenBank/DDBJ whole genome shotgun (WGS) entry which is preliminary data.</text>
</comment>
<name>A0ABU0L7G7_9BACL</name>
<protein>
    <submittedName>
        <fullName evidence="1">Uncharacterized protein</fullName>
    </submittedName>
</protein>
<dbReference type="RefSeq" id="WP_152381715.1">
    <property type="nucleotide sequence ID" value="NZ_CP045298.1"/>
</dbReference>
<dbReference type="EMBL" id="JAUSWA010000062">
    <property type="protein sequence ID" value="MDQ0497220.1"/>
    <property type="molecule type" value="Genomic_DNA"/>
</dbReference>
<sequence length="281" mass="32885">MDKFKSIQNSHLALTQYYRWYQVYEVPFNKARIDNQLDILAEDVEILSQVGSSKGKNGIAERLKVFEGWQNAHHVKHTSIKQISDEELSLEADILYQNIRPDLSRYSYTIHYSTILKLRDNELPLFTKVHMEPTGSIENPQFQSAYAENRAKSFMHYWLYAMETVSVNSGKFKELLAEQFELNLSTGSKITNHERFYEWLATIPNQVKQSGHVPKNFTVTENTDHTLSVSVDFEWEGISSENKPMIAETHHEWILENNLDERFARMKMMKVTQTKPFQIVE</sequence>
<organism evidence="1 2">
    <name type="scientific">Paenibacillus brasilensis</name>
    <dbReference type="NCBI Taxonomy" id="128574"/>
    <lineage>
        <taxon>Bacteria</taxon>
        <taxon>Bacillati</taxon>
        <taxon>Bacillota</taxon>
        <taxon>Bacilli</taxon>
        <taxon>Bacillales</taxon>
        <taxon>Paenibacillaceae</taxon>
        <taxon>Paenibacillus</taxon>
    </lineage>
</organism>
<gene>
    <name evidence="1" type="ORF">QOZ95_005439</name>
</gene>
<keyword evidence="2" id="KW-1185">Reference proteome</keyword>
<accession>A0ABU0L7G7</accession>
<proteinExistence type="predicted"/>
<dbReference type="Proteomes" id="UP001242811">
    <property type="component" value="Unassembled WGS sequence"/>
</dbReference>